<keyword evidence="2 7" id="KW-0813">Transport</keyword>
<sequence>MSGPIGDIGPVPSEIHVPPSAGRSHEARQARRETLGQLVRSKTFVVGMAIVGFWVFWAIAGSRLTPHDPLAQGEEILVRPGSSGHWLGTDQLGRDVLSRVLAGATDVMKVAPLATLLGIVGGTIVGLVTGYFRGVVDDVVSRIIDAVLALPLIVIAVTALVALGSSNWTLIVVIGVVFTPIVGRTVRASVLGERELDYVAAARLRGERAPYVMFTEILPNVMGPIIVEATVRLGYAIFAVAGLTFLGFGVQPPSPDWSLQISDNYTLLASGQYWWTVLFPSLAIATLIVGVNLIADGLQQVVDR</sequence>
<feature type="transmembrane region" description="Helical" evidence="7">
    <location>
        <begin position="41"/>
        <end position="60"/>
    </location>
</feature>
<evidence type="ECO:0000256" key="4">
    <source>
        <dbReference type="ARBA" id="ARBA00022692"/>
    </source>
</evidence>
<keyword evidence="3" id="KW-1003">Cell membrane</keyword>
<protein>
    <submittedName>
        <fullName evidence="10">ABC-type dipeptide/oligopeptide/nickel transport system permease component</fullName>
    </submittedName>
</protein>
<evidence type="ECO:0000313" key="10">
    <source>
        <dbReference type="EMBL" id="RDI74616.1"/>
    </source>
</evidence>
<dbReference type="Gene3D" id="1.10.3720.10">
    <property type="entry name" value="MetI-like"/>
    <property type="match status" value="1"/>
</dbReference>
<keyword evidence="6 7" id="KW-0472">Membrane</keyword>
<feature type="region of interest" description="Disordered" evidence="8">
    <location>
        <begin position="1"/>
        <end position="29"/>
    </location>
</feature>
<evidence type="ECO:0000256" key="2">
    <source>
        <dbReference type="ARBA" id="ARBA00022448"/>
    </source>
</evidence>
<comment type="subcellular location">
    <subcellularLocation>
        <location evidence="1 7">Cell membrane</location>
        <topology evidence="1 7">Multi-pass membrane protein</topology>
    </subcellularLocation>
</comment>
<feature type="transmembrane region" description="Helical" evidence="7">
    <location>
        <begin position="233"/>
        <end position="253"/>
    </location>
</feature>
<feature type="transmembrane region" description="Helical" evidence="7">
    <location>
        <begin position="110"/>
        <end position="131"/>
    </location>
</feature>
<accession>A0A7M2YX24</accession>
<dbReference type="PROSITE" id="PS50928">
    <property type="entry name" value="ABC_TM1"/>
    <property type="match status" value="1"/>
</dbReference>
<feature type="transmembrane region" description="Helical" evidence="7">
    <location>
        <begin position="273"/>
        <end position="295"/>
    </location>
</feature>
<evidence type="ECO:0000313" key="11">
    <source>
        <dbReference type="Proteomes" id="UP000254134"/>
    </source>
</evidence>
<evidence type="ECO:0000256" key="5">
    <source>
        <dbReference type="ARBA" id="ARBA00022989"/>
    </source>
</evidence>
<feature type="transmembrane region" description="Helical" evidence="7">
    <location>
        <begin position="168"/>
        <end position="186"/>
    </location>
</feature>
<evidence type="ECO:0000259" key="9">
    <source>
        <dbReference type="PROSITE" id="PS50928"/>
    </source>
</evidence>
<dbReference type="GO" id="GO:0055085">
    <property type="term" value="P:transmembrane transport"/>
    <property type="evidence" value="ECO:0007669"/>
    <property type="project" value="InterPro"/>
</dbReference>
<keyword evidence="4 7" id="KW-0812">Transmembrane</keyword>
<dbReference type="PANTHER" id="PTHR43386:SF25">
    <property type="entry name" value="PEPTIDE ABC TRANSPORTER PERMEASE PROTEIN"/>
    <property type="match status" value="1"/>
</dbReference>
<evidence type="ECO:0000256" key="3">
    <source>
        <dbReference type="ARBA" id="ARBA00022475"/>
    </source>
</evidence>
<dbReference type="InterPro" id="IPR050366">
    <property type="entry name" value="BP-dependent_transpt_permease"/>
</dbReference>
<reference evidence="10 11" key="1">
    <citation type="submission" date="2018-07" db="EMBL/GenBank/DDBJ databases">
        <title>High-quality-draft genome sequence of Gaiella occulta.</title>
        <authorList>
            <person name="Severino R."/>
            <person name="Froufe H.J.C."/>
            <person name="Rainey F.A."/>
            <person name="Barroso C."/>
            <person name="Albuquerque L."/>
            <person name="Lobo-Da-Cunha A."/>
            <person name="Da Costa M.S."/>
            <person name="Egas C."/>
        </authorList>
    </citation>
    <scope>NUCLEOTIDE SEQUENCE [LARGE SCALE GENOMIC DNA]</scope>
    <source>
        <strain evidence="10 11">F2-233</strain>
    </source>
</reference>
<evidence type="ECO:0000256" key="8">
    <source>
        <dbReference type="SAM" id="MobiDB-lite"/>
    </source>
</evidence>
<dbReference type="Proteomes" id="UP000254134">
    <property type="component" value="Unassembled WGS sequence"/>
</dbReference>
<dbReference type="Pfam" id="PF00528">
    <property type="entry name" value="BPD_transp_1"/>
    <property type="match status" value="1"/>
</dbReference>
<reference evidence="11" key="2">
    <citation type="journal article" date="2019" name="MicrobiologyOpen">
        <title>High-quality draft genome sequence of Gaiella occulta isolated from a 150 meter deep mineral water borehole and comparison with the genome sequences of other deep-branching lineages of the phylum Actinobacteria.</title>
        <authorList>
            <person name="Severino R."/>
            <person name="Froufe H.J.C."/>
            <person name="Barroso C."/>
            <person name="Albuquerque L."/>
            <person name="Lobo-da-Cunha A."/>
            <person name="da Costa M.S."/>
            <person name="Egas C."/>
        </authorList>
    </citation>
    <scope>NUCLEOTIDE SEQUENCE [LARGE SCALE GENOMIC DNA]</scope>
    <source>
        <strain evidence="11">F2-233</strain>
    </source>
</reference>
<dbReference type="InterPro" id="IPR000515">
    <property type="entry name" value="MetI-like"/>
</dbReference>
<proteinExistence type="inferred from homology"/>
<dbReference type="InterPro" id="IPR035906">
    <property type="entry name" value="MetI-like_sf"/>
</dbReference>
<feature type="transmembrane region" description="Helical" evidence="7">
    <location>
        <begin position="143"/>
        <end position="162"/>
    </location>
</feature>
<evidence type="ECO:0000256" key="7">
    <source>
        <dbReference type="RuleBase" id="RU363032"/>
    </source>
</evidence>
<dbReference type="CDD" id="cd06261">
    <property type="entry name" value="TM_PBP2"/>
    <property type="match status" value="1"/>
</dbReference>
<organism evidence="10 11">
    <name type="scientific">Gaiella occulta</name>
    <dbReference type="NCBI Taxonomy" id="1002870"/>
    <lineage>
        <taxon>Bacteria</taxon>
        <taxon>Bacillati</taxon>
        <taxon>Actinomycetota</taxon>
        <taxon>Thermoleophilia</taxon>
        <taxon>Gaiellales</taxon>
        <taxon>Gaiellaceae</taxon>
        <taxon>Gaiella</taxon>
    </lineage>
</organism>
<dbReference type="EMBL" id="QQZY01000003">
    <property type="protein sequence ID" value="RDI74616.1"/>
    <property type="molecule type" value="Genomic_DNA"/>
</dbReference>
<feature type="domain" description="ABC transmembrane type-1" evidence="9">
    <location>
        <begin position="104"/>
        <end position="295"/>
    </location>
</feature>
<keyword evidence="5 7" id="KW-1133">Transmembrane helix</keyword>
<comment type="caution">
    <text evidence="10">The sequence shown here is derived from an EMBL/GenBank/DDBJ whole genome shotgun (WGS) entry which is preliminary data.</text>
</comment>
<keyword evidence="11" id="KW-1185">Reference proteome</keyword>
<evidence type="ECO:0000256" key="1">
    <source>
        <dbReference type="ARBA" id="ARBA00004651"/>
    </source>
</evidence>
<dbReference type="PANTHER" id="PTHR43386">
    <property type="entry name" value="OLIGOPEPTIDE TRANSPORT SYSTEM PERMEASE PROTEIN APPC"/>
    <property type="match status" value="1"/>
</dbReference>
<dbReference type="GO" id="GO:0005886">
    <property type="term" value="C:plasma membrane"/>
    <property type="evidence" value="ECO:0007669"/>
    <property type="project" value="UniProtKB-SubCell"/>
</dbReference>
<dbReference type="SUPFAM" id="SSF161098">
    <property type="entry name" value="MetI-like"/>
    <property type="match status" value="1"/>
</dbReference>
<name>A0A7M2YX24_9ACTN</name>
<evidence type="ECO:0000256" key="6">
    <source>
        <dbReference type="ARBA" id="ARBA00023136"/>
    </source>
</evidence>
<dbReference type="AlphaFoldDB" id="A0A7M2YX24"/>
<comment type="similarity">
    <text evidence="7">Belongs to the binding-protein-dependent transport system permease family.</text>
</comment>
<gene>
    <name evidence="10" type="ORF">Gocc_1505</name>
</gene>